<dbReference type="EMBL" id="JBHSDJ010000029">
    <property type="protein sequence ID" value="MFC4247342.1"/>
    <property type="molecule type" value="Genomic_DNA"/>
</dbReference>
<keyword evidence="3" id="KW-0378">Hydrolase</keyword>
<feature type="transmembrane region" description="Helical" evidence="1">
    <location>
        <begin position="296"/>
        <end position="317"/>
    </location>
</feature>
<feature type="transmembrane region" description="Helical" evidence="1">
    <location>
        <begin position="180"/>
        <end position="202"/>
    </location>
</feature>
<feature type="transmembrane region" description="Helical" evidence="1">
    <location>
        <begin position="222"/>
        <end position="245"/>
    </location>
</feature>
<dbReference type="GO" id="GO:0004175">
    <property type="term" value="F:endopeptidase activity"/>
    <property type="evidence" value="ECO:0007669"/>
    <property type="project" value="UniProtKB-ARBA"/>
</dbReference>
<dbReference type="AlphaFoldDB" id="A0ABD5NZD1"/>
<dbReference type="GO" id="GO:0080120">
    <property type="term" value="P:CAAX-box protein maturation"/>
    <property type="evidence" value="ECO:0007669"/>
    <property type="project" value="UniProtKB-ARBA"/>
</dbReference>
<accession>A0ABD5NZD1</accession>
<dbReference type="EC" id="3.4.-.-" evidence="3"/>
<keyword evidence="1" id="KW-1133">Transmembrane helix</keyword>
<dbReference type="InterPro" id="IPR052710">
    <property type="entry name" value="CAAX_protease"/>
</dbReference>
<evidence type="ECO:0000259" key="2">
    <source>
        <dbReference type="Pfam" id="PF02517"/>
    </source>
</evidence>
<dbReference type="Pfam" id="PF02517">
    <property type="entry name" value="Rce1-like"/>
    <property type="match status" value="1"/>
</dbReference>
<feature type="transmembrane region" description="Helical" evidence="1">
    <location>
        <begin position="148"/>
        <end position="174"/>
    </location>
</feature>
<dbReference type="InterPro" id="IPR003675">
    <property type="entry name" value="Rce1/LyrA-like_dom"/>
</dbReference>
<feature type="transmembrane region" description="Helical" evidence="1">
    <location>
        <begin position="265"/>
        <end position="284"/>
    </location>
</feature>
<feature type="transmembrane region" description="Helical" evidence="1">
    <location>
        <begin position="350"/>
        <end position="370"/>
    </location>
</feature>
<feature type="transmembrane region" description="Helical" evidence="1">
    <location>
        <begin position="104"/>
        <end position="127"/>
    </location>
</feature>
<dbReference type="PANTHER" id="PTHR36435:SF1">
    <property type="entry name" value="CAAX AMINO TERMINAL PROTEASE FAMILY PROTEIN"/>
    <property type="match status" value="1"/>
</dbReference>
<proteinExistence type="predicted"/>
<protein>
    <submittedName>
        <fullName evidence="3">CPBP family intramembrane glutamic endopeptidase</fullName>
        <ecNumber evidence="3">3.4.-.-</ecNumber>
    </submittedName>
</protein>
<keyword evidence="1" id="KW-0472">Membrane</keyword>
<dbReference type="RefSeq" id="WP_246965999.1">
    <property type="nucleotide sequence ID" value="NZ_CP095397.1"/>
</dbReference>
<feature type="transmembrane region" description="Helical" evidence="1">
    <location>
        <begin position="45"/>
        <end position="62"/>
    </location>
</feature>
<dbReference type="GeneID" id="71853985"/>
<dbReference type="Proteomes" id="UP001595821">
    <property type="component" value="Unassembled WGS sequence"/>
</dbReference>
<feature type="domain" description="CAAX prenyl protease 2/Lysostaphin resistance protein A-like" evidence="2">
    <location>
        <begin position="266"/>
        <end position="363"/>
    </location>
</feature>
<keyword evidence="1" id="KW-0812">Transmembrane</keyword>
<comment type="caution">
    <text evidence="3">The sequence shown here is derived from an EMBL/GenBank/DDBJ whole genome shotgun (WGS) entry which is preliminary data.</text>
</comment>
<feature type="transmembrane region" description="Helical" evidence="1">
    <location>
        <begin position="323"/>
        <end position="343"/>
    </location>
</feature>
<evidence type="ECO:0000313" key="3">
    <source>
        <dbReference type="EMBL" id="MFC4247342.1"/>
    </source>
</evidence>
<organism evidence="3 4">
    <name type="scientific">Natribaculum luteum</name>
    <dbReference type="NCBI Taxonomy" id="1586232"/>
    <lineage>
        <taxon>Archaea</taxon>
        <taxon>Methanobacteriati</taxon>
        <taxon>Methanobacteriota</taxon>
        <taxon>Stenosarchaea group</taxon>
        <taxon>Halobacteria</taxon>
        <taxon>Halobacteriales</taxon>
        <taxon>Natrialbaceae</taxon>
        <taxon>Natribaculum</taxon>
    </lineage>
</organism>
<evidence type="ECO:0000256" key="1">
    <source>
        <dbReference type="SAM" id="Phobius"/>
    </source>
</evidence>
<reference evidence="3 4" key="1">
    <citation type="journal article" date="2014" name="Int. J. Syst. Evol. Microbiol.">
        <title>Complete genome sequence of Corynebacterium casei LMG S-19264T (=DSM 44701T), isolated from a smear-ripened cheese.</title>
        <authorList>
            <consortium name="US DOE Joint Genome Institute (JGI-PGF)"/>
            <person name="Walter F."/>
            <person name="Albersmeier A."/>
            <person name="Kalinowski J."/>
            <person name="Ruckert C."/>
        </authorList>
    </citation>
    <scope>NUCLEOTIDE SEQUENCE [LARGE SCALE GENOMIC DNA]</scope>
    <source>
        <strain evidence="3 4">IBRC-M 10912</strain>
    </source>
</reference>
<gene>
    <name evidence="3" type="ORF">ACFOZ7_10075</name>
</gene>
<feature type="transmembrane region" description="Helical" evidence="1">
    <location>
        <begin position="74"/>
        <end position="92"/>
    </location>
</feature>
<evidence type="ECO:0000313" key="4">
    <source>
        <dbReference type="Proteomes" id="UP001595821"/>
    </source>
</evidence>
<name>A0ABD5NZD1_9EURY</name>
<dbReference type="PANTHER" id="PTHR36435">
    <property type="entry name" value="SLR1288 PROTEIN"/>
    <property type="match status" value="1"/>
</dbReference>
<sequence length="373" mass="38146">MGETAQVDDGSQLEFDAVSAVGTALSGIAMAGLLVPVRQGIDDPVVLAALALAVVALGVFLGRRHGSLERSTGAPIAAVASLTVLLLSGYALNQGVTGSVGLPAVSGSFPLVLAAFLAAGGAVGMAVADYTGISSGGLKRRTAATASLALLGVVGLLSTYLVMFAVAAPVYLFVDELSQVLLTALSQISMAISTAIVAVGYLRLSGKDLSFIDLRMPTKRDVGWVVGGIVVLFGTLYGISLFLQLVGVENADHGTTEQAAQNPEILLVLVPAAILIIGPFEELLYRNVIQKSLYDVFSRGGAIVVGSVIFASVHTLAYGTAGIGAVVASLGVIFGLSLVLATIYERTENLLVPAAVHGVYNALLFANLYVTSV</sequence>